<evidence type="ECO:0000256" key="5">
    <source>
        <dbReference type="ARBA" id="ARBA00022723"/>
    </source>
</evidence>
<sequence length="707" mass="81628">MLFRHPKTSLLTATTLLSSIAFYQLRNSSTLTSKYMSKLTPPQAPPNWDFTSEEILSKTDQYLKEAKELDDSIAAKFDTATIDNVFHPFVEFSNKNNGLSNQLTFLQHVSSDPKLREASLKADQKIREFGIESGLRVDVFRVFNKLYLDNLDNKELNHETKKYLEKIDHEYKRDGLNLPEETRDKIKEIQKELSNLSIEFSKNLGENVDFIKFTKDELKGVPEDTINQFETVEENGVTLYKMTFKYPDIIPVTKYAKNPETRKRAFLGDQGKAPENEKLLIKAVKLRNELSDILGYSNFANYILDEKMAKNDTTVFKFLEDLKEKLQPLGLKEIEALKDLKREELGLAKDAETDYYVWENRYYDNLYLEQKYKVNQELIAEYFPLKSTIDKMLGFYENLFNLQFVESESPSAWHEDVKQFAVWQLDNPESPEFKGWLYMDLHPRDGKYGHAANFGLYSGFTDFNGKRSHPVTALVCNFSKPTQDKPSLLKHDEVVTLYHECGHGLHDLLGNVQYSKFHGPGASKWDFVEAPSQFLEYFCWSKPLIKSFSSHYKTGEQLSDDLVDSLIASKHVNGGLFNLRQLHFGLFDMKLHTSKEEVDIAKLWNDSRQEIALVSNGNEVTKGYNSFNHIMGGYQAGYYGYLWSQVFAADIYYTLFKNKESDLQTPGKLYRDIILARGGAYDENDNLKELLGREPNSENFSKELGLN</sequence>
<dbReference type="GO" id="GO:0006518">
    <property type="term" value="P:peptide metabolic process"/>
    <property type="evidence" value="ECO:0007669"/>
    <property type="project" value="TreeGrafter"/>
</dbReference>
<organism evidence="11 12">
    <name type="scientific">Wickerhamomyces pijperi</name>
    <name type="common">Yeast</name>
    <name type="synonym">Pichia pijperi</name>
    <dbReference type="NCBI Taxonomy" id="599730"/>
    <lineage>
        <taxon>Eukaryota</taxon>
        <taxon>Fungi</taxon>
        <taxon>Dikarya</taxon>
        <taxon>Ascomycota</taxon>
        <taxon>Saccharomycotina</taxon>
        <taxon>Saccharomycetes</taxon>
        <taxon>Phaffomycetales</taxon>
        <taxon>Wickerhamomycetaceae</taxon>
        <taxon>Wickerhamomyces</taxon>
    </lineage>
</organism>
<dbReference type="Proteomes" id="UP000774326">
    <property type="component" value="Unassembled WGS sequence"/>
</dbReference>
<dbReference type="CDD" id="cd06455">
    <property type="entry name" value="M3A_TOP"/>
    <property type="match status" value="1"/>
</dbReference>
<dbReference type="InterPro" id="IPR024077">
    <property type="entry name" value="Neurolysin/TOP_dom2"/>
</dbReference>
<reference evidence="11" key="2">
    <citation type="submission" date="2021-01" db="EMBL/GenBank/DDBJ databases">
        <authorList>
            <person name="Schikora-Tamarit M.A."/>
        </authorList>
    </citation>
    <scope>NUCLEOTIDE SEQUENCE</scope>
    <source>
        <strain evidence="11">CBS2887</strain>
    </source>
</reference>
<dbReference type="Gene3D" id="1.10.1370.10">
    <property type="entry name" value="Neurolysin, domain 3"/>
    <property type="match status" value="1"/>
</dbReference>
<accession>A0A9P8Q1A6</accession>
<dbReference type="Pfam" id="PF01432">
    <property type="entry name" value="Peptidase_M3"/>
    <property type="match status" value="1"/>
</dbReference>
<dbReference type="InterPro" id="IPR024079">
    <property type="entry name" value="MetalloPept_cat_dom_sf"/>
</dbReference>
<proteinExistence type="inferred from homology"/>
<comment type="similarity">
    <text evidence="2 9">Belongs to the peptidase M3 family.</text>
</comment>
<comment type="subcellular location">
    <subcellularLocation>
        <location evidence="1">Cytoplasm</location>
    </subcellularLocation>
</comment>
<evidence type="ECO:0000256" key="3">
    <source>
        <dbReference type="ARBA" id="ARBA00022490"/>
    </source>
</evidence>
<dbReference type="GO" id="GO:0004222">
    <property type="term" value="F:metalloendopeptidase activity"/>
    <property type="evidence" value="ECO:0007669"/>
    <property type="project" value="InterPro"/>
</dbReference>
<dbReference type="GO" id="GO:0046872">
    <property type="term" value="F:metal ion binding"/>
    <property type="evidence" value="ECO:0007669"/>
    <property type="project" value="UniProtKB-UniRule"/>
</dbReference>
<evidence type="ECO:0000256" key="6">
    <source>
        <dbReference type="ARBA" id="ARBA00022801"/>
    </source>
</evidence>
<comment type="cofactor">
    <cofactor evidence="9">
        <name>Zn(2+)</name>
        <dbReference type="ChEBI" id="CHEBI:29105"/>
    </cofactor>
    <text evidence="9">Binds 1 zinc ion.</text>
</comment>
<dbReference type="InterPro" id="IPR024080">
    <property type="entry name" value="Neurolysin/TOP_N"/>
</dbReference>
<keyword evidence="12" id="KW-1185">Reference proteome</keyword>
<dbReference type="InterPro" id="IPR001567">
    <property type="entry name" value="Pept_M3A_M3B_dom"/>
</dbReference>
<evidence type="ECO:0000256" key="2">
    <source>
        <dbReference type="ARBA" id="ARBA00006040"/>
    </source>
</evidence>
<dbReference type="EMBL" id="JAEUBG010003741">
    <property type="protein sequence ID" value="KAH3682382.1"/>
    <property type="molecule type" value="Genomic_DNA"/>
</dbReference>
<feature type="domain" description="Peptidase M3A/M3B catalytic" evidence="10">
    <location>
        <begin position="253"/>
        <end position="705"/>
    </location>
</feature>
<name>A0A9P8Q1A6_WICPI</name>
<keyword evidence="4 9" id="KW-0645">Protease</keyword>
<evidence type="ECO:0000256" key="1">
    <source>
        <dbReference type="ARBA" id="ARBA00004496"/>
    </source>
</evidence>
<reference evidence="11" key="1">
    <citation type="journal article" date="2021" name="Open Biol.">
        <title>Shared evolutionary footprints suggest mitochondrial oxidative damage underlies multiple complex I losses in fungi.</title>
        <authorList>
            <person name="Schikora-Tamarit M.A."/>
            <person name="Marcet-Houben M."/>
            <person name="Nosek J."/>
            <person name="Gabaldon T."/>
        </authorList>
    </citation>
    <scope>NUCLEOTIDE SEQUENCE</scope>
    <source>
        <strain evidence="11">CBS2887</strain>
    </source>
</reference>
<dbReference type="Gene3D" id="1.20.1050.40">
    <property type="entry name" value="Endopeptidase. Chain P, domain 1"/>
    <property type="match status" value="1"/>
</dbReference>
<dbReference type="SUPFAM" id="SSF55486">
    <property type="entry name" value="Metalloproteases ('zincins'), catalytic domain"/>
    <property type="match status" value="1"/>
</dbReference>
<dbReference type="AlphaFoldDB" id="A0A9P8Q1A6"/>
<evidence type="ECO:0000256" key="9">
    <source>
        <dbReference type="RuleBase" id="RU003435"/>
    </source>
</evidence>
<dbReference type="GO" id="GO:0005758">
    <property type="term" value="C:mitochondrial intermembrane space"/>
    <property type="evidence" value="ECO:0007669"/>
    <property type="project" value="TreeGrafter"/>
</dbReference>
<evidence type="ECO:0000259" key="10">
    <source>
        <dbReference type="Pfam" id="PF01432"/>
    </source>
</evidence>
<dbReference type="FunFam" id="1.20.1050.40:FF:000001">
    <property type="entry name" value="Thimet oligopeptidase 1"/>
    <property type="match status" value="1"/>
</dbReference>
<keyword evidence="7 9" id="KW-0862">Zinc</keyword>
<keyword evidence="6 9" id="KW-0378">Hydrolase</keyword>
<gene>
    <name evidence="11" type="ORF">WICPIJ_006646</name>
</gene>
<dbReference type="PANTHER" id="PTHR11804">
    <property type="entry name" value="PROTEASE M3 THIMET OLIGOPEPTIDASE-RELATED"/>
    <property type="match status" value="1"/>
</dbReference>
<protein>
    <recommendedName>
        <fullName evidence="10">Peptidase M3A/M3B catalytic domain-containing protein</fullName>
    </recommendedName>
</protein>
<keyword evidence="8 9" id="KW-0482">Metalloprotease</keyword>
<dbReference type="InterPro" id="IPR045090">
    <property type="entry name" value="Pept_M3A_M3B"/>
</dbReference>
<comment type="caution">
    <text evidence="11">The sequence shown here is derived from an EMBL/GenBank/DDBJ whole genome shotgun (WGS) entry which is preliminary data.</text>
</comment>
<evidence type="ECO:0000313" key="11">
    <source>
        <dbReference type="EMBL" id="KAH3682382.1"/>
    </source>
</evidence>
<dbReference type="GO" id="GO:0006508">
    <property type="term" value="P:proteolysis"/>
    <property type="evidence" value="ECO:0007669"/>
    <property type="project" value="UniProtKB-KW"/>
</dbReference>
<dbReference type="OrthoDB" id="534666at2759"/>
<dbReference type="Gene3D" id="3.40.390.10">
    <property type="entry name" value="Collagenase (Catalytic Domain)"/>
    <property type="match status" value="1"/>
</dbReference>
<evidence type="ECO:0000256" key="7">
    <source>
        <dbReference type="ARBA" id="ARBA00022833"/>
    </source>
</evidence>
<dbReference type="PANTHER" id="PTHR11804:SF84">
    <property type="entry name" value="SACCHAROLYSIN"/>
    <property type="match status" value="1"/>
</dbReference>
<evidence type="ECO:0000256" key="4">
    <source>
        <dbReference type="ARBA" id="ARBA00022670"/>
    </source>
</evidence>
<keyword evidence="3" id="KW-0963">Cytoplasm</keyword>
<dbReference type="FunFam" id="3.40.390.10:FF:000006">
    <property type="entry name" value="Thimet oligopeptidase 1"/>
    <property type="match status" value="1"/>
</dbReference>
<keyword evidence="5 9" id="KW-0479">Metal-binding</keyword>
<evidence type="ECO:0000256" key="8">
    <source>
        <dbReference type="ARBA" id="ARBA00023049"/>
    </source>
</evidence>
<evidence type="ECO:0000313" key="12">
    <source>
        <dbReference type="Proteomes" id="UP000774326"/>
    </source>
</evidence>